<sequence length="161" mass="18534">MVETRASQIGSREELKVQKQEVMKRLPVVEQPAMQPRQEEQSPNQVQLFGRANSNSSREAHGVPLGLREDQWGLNDKTWFDPRRGRPARERQGYQGATIDPYWQEQDTSMEPRKSKGPEANEAGLNSKVVIQRLGFGQQFPLHQVLEPEKVMLLNYEKPQL</sequence>
<evidence type="ECO:0000313" key="2">
    <source>
        <dbReference type="EMBL" id="SPC76837.1"/>
    </source>
</evidence>
<feature type="compositionally biased region" description="Basic and acidic residues" evidence="1">
    <location>
        <begin position="78"/>
        <end position="92"/>
    </location>
</feature>
<reference evidence="2" key="1">
    <citation type="submission" date="2018-02" db="EMBL/GenBank/DDBJ databases">
        <authorList>
            <person name="Cohen D.B."/>
            <person name="Kent A.D."/>
        </authorList>
    </citation>
    <scope>NUCLEOTIDE SEQUENCE</scope>
</reference>
<feature type="compositionally biased region" description="Basic and acidic residues" evidence="1">
    <location>
        <begin position="110"/>
        <end position="119"/>
    </location>
</feature>
<accession>A0A2N9ECT4</accession>
<dbReference type="EMBL" id="OIVN01000236">
    <property type="protein sequence ID" value="SPC76837.1"/>
    <property type="molecule type" value="Genomic_DNA"/>
</dbReference>
<name>A0A2N9ECT4_FAGSY</name>
<gene>
    <name evidence="2" type="ORF">FSB_LOCUS4719</name>
</gene>
<proteinExistence type="predicted"/>
<organism evidence="2">
    <name type="scientific">Fagus sylvatica</name>
    <name type="common">Beechnut</name>
    <dbReference type="NCBI Taxonomy" id="28930"/>
    <lineage>
        <taxon>Eukaryota</taxon>
        <taxon>Viridiplantae</taxon>
        <taxon>Streptophyta</taxon>
        <taxon>Embryophyta</taxon>
        <taxon>Tracheophyta</taxon>
        <taxon>Spermatophyta</taxon>
        <taxon>Magnoliopsida</taxon>
        <taxon>eudicotyledons</taxon>
        <taxon>Gunneridae</taxon>
        <taxon>Pentapetalae</taxon>
        <taxon>rosids</taxon>
        <taxon>fabids</taxon>
        <taxon>Fagales</taxon>
        <taxon>Fagaceae</taxon>
        <taxon>Fagus</taxon>
    </lineage>
</organism>
<protein>
    <submittedName>
        <fullName evidence="2">Uncharacterized protein</fullName>
    </submittedName>
</protein>
<feature type="region of interest" description="Disordered" evidence="1">
    <location>
        <begin position="51"/>
        <end position="123"/>
    </location>
</feature>
<evidence type="ECO:0000256" key="1">
    <source>
        <dbReference type="SAM" id="MobiDB-lite"/>
    </source>
</evidence>
<dbReference type="AlphaFoldDB" id="A0A2N9ECT4"/>